<accession>A0A4Y2RB77</accession>
<comment type="caution">
    <text evidence="2">The sequence shown here is derived from an EMBL/GenBank/DDBJ whole genome shotgun (WGS) entry which is preliminary data.</text>
</comment>
<evidence type="ECO:0000313" key="2">
    <source>
        <dbReference type="EMBL" id="GBN72921.1"/>
    </source>
</evidence>
<keyword evidence="3" id="KW-1185">Reference proteome</keyword>
<protein>
    <submittedName>
        <fullName evidence="2">Uncharacterized protein</fullName>
    </submittedName>
</protein>
<feature type="region of interest" description="Disordered" evidence="1">
    <location>
        <begin position="1"/>
        <end position="52"/>
    </location>
</feature>
<feature type="compositionally biased region" description="Polar residues" evidence="1">
    <location>
        <begin position="7"/>
        <end position="31"/>
    </location>
</feature>
<dbReference type="EMBL" id="BGPR01016420">
    <property type="protein sequence ID" value="GBN72921.1"/>
    <property type="molecule type" value="Genomic_DNA"/>
</dbReference>
<dbReference type="AlphaFoldDB" id="A0A4Y2RB77"/>
<organism evidence="2 3">
    <name type="scientific">Araneus ventricosus</name>
    <name type="common">Orbweaver spider</name>
    <name type="synonym">Epeira ventricosa</name>
    <dbReference type="NCBI Taxonomy" id="182803"/>
    <lineage>
        <taxon>Eukaryota</taxon>
        <taxon>Metazoa</taxon>
        <taxon>Ecdysozoa</taxon>
        <taxon>Arthropoda</taxon>
        <taxon>Chelicerata</taxon>
        <taxon>Arachnida</taxon>
        <taxon>Araneae</taxon>
        <taxon>Araneomorphae</taxon>
        <taxon>Entelegynae</taxon>
        <taxon>Araneoidea</taxon>
        <taxon>Araneidae</taxon>
        <taxon>Araneus</taxon>
    </lineage>
</organism>
<sequence length="92" mass="9975">MAEENNLRSTTRLSFQNTGRNLNTTSGNCASPSIVKDPRTTRSSSPTSDAVDPFSLCYGINSGTWSEATRRWRLQPVPTLLPSSGRLGNCSP</sequence>
<evidence type="ECO:0000256" key="1">
    <source>
        <dbReference type="SAM" id="MobiDB-lite"/>
    </source>
</evidence>
<proteinExistence type="predicted"/>
<name>A0A4Y2RB77_ARAVE</name>
<reference evidence="2 3" key="1">
    <citation type="journal article" date="2019" name="Sci. Rep.">
        <title>Orb-weaving spider Araneus ventricosus genome elucidates the spidroin gene catalogue.</title>
        <authorList>
            <person name="Kono N."/>
            <person name="Nakamura H."/>
            <person name="Ohtoshi R."/>
            <person name="Moran D.A.P."/>
            <person name="Shinohara A."/>
            <person name="Yoshida Y."/>
            <person name="Fujiwara M."/>
            <person name="Mori M."/>
            <person name="Tomita M."/>
            <person name="Arakawa K."/>
        </authorList>
    </citation>
    <scope>NUCLEOTIDE SEQUENCE [LARGE SCALE GENOMIC DNA]</scope>
</reference>
<gene>
    <name evidence="2" type="ORF">AVEN_254921_1</name>
</gene>
<dbReference type="Proteomes" id="UP000499080">
    <property type="component" value="Unassembled WGS sequence"/>
</dbReference>
<evidence type="ECO:0000313" key="3">
    <source>
        <dbReference type="Proteomes" id="UP000499080"/>
    </source>
</evidence>